<evidence type="ECO:0000259" key="5">
    <source>
        <dbReference type="PROSITE" id="PS50931"/>
    </source>
</evidence>
<keyword evidence="3 6" id="KW-0238">DNA-binding</keyword>
<evidence type="ECO:0000256" key="1">
    <source>
        <dbReference type="ARBA" id="ARBA00009437"/>
    </source>
</evidence>
<dbReference type="EMBL" id="FPCG01000003">
    <property type="protein sequence ID" value="SFV21940.1"/>
    <property type="molecule type" value="Genomic_DNA"/>
</dbReference>
<dbReference type="Gene3D" id="3.40.190.10">
    <property type="entry name" value="Periplasmic binding protein-like II"/>
    <property type="match status" value="2"/>
</dbReference>
<protein>
    <submittedName>
        <fullName evidence="6">DNA-binding transcriptional regulator, LysR family</fullName>
    </submittedName>
</protein>
<keyword evidence="2" id="KW-0805">Transcription regulation</keyword>
<dbReference type="PROSITE" id="PS50931">
    <property type="entry name" value="HTH_LYSR"/>
    <property type="match status" value="1"/>
</dbReference>
<dbReference type="GO" id="GO:0003700">
    <property type="term" value="F:DNA-binding transcription factor activity"/>
    <property type="evidence" value="ECO:0007669"/>
    <property type="project" value="InterPro"/>
</dbReference>
<dbReference type="Pfam" id="PF00126">
    <property type="entry name" value="HTH_1"/>
    <property type="match status" value="1"/>
</dbReference>
<evidence type="ECO:0000313" key="6">
    <source>
        <dbReference type="EMBL" id="SFV21940.1"/>
    </source>
</evidence>
<dbReference type="PANTHER" id="PTHR30346:SF29">
    <property type="entry name" value="LYSR SUBSTRATE-BINDING"/>
    <property type="match status" value="1"/>
</dbReference>
<proteinExistence type="inferred from homology"/>
<evidence type="ECO:0000256" key="4">
    <source>
        <dbReference type="ARBA" id="ARBA00023163"/>
    </source>
</evidence>
<dbReference type="Pfam" id="PF03466">
    <property type="entry name" value="LysR_substrate"/>
    <property type="match status" value="1"/>
</dbReference>
<dbReference type="STRING" id="574650.SAMN04487966_103121"/>
<dbReference type="AlphaFoldDB" id="A0A1I7MJ66"/>
<dbReference type="InterPro" id="IPR000847">
    <property type="entry name" value="LysR_HTH_N"/>
</dbReference>
<evidence type="ECO:0000256" key="2">
    <source>
        <dbReference type="ARBA" id="ARBA00023015"/>
    </source>
</evidence>
<evidence type="ECO:0000313" key="7">
    <source>
        <dbReference type="Proteomes" id="UP000198881"/>
    </source>
</evidence>
<evidence type="ECO:0000256" key="3">
    <source>
        <dbReference type="ARBA" id="ARBA00023125"/>
    </source>
</evidence>
<dbReference type="OrthoDB" id="3673085at2"/>
<sequence length="312" mass="34102">MLEVRRLVLLRELSIRGSVTAVAQSMNMAPSSVSAQLAVLERETRTELLRRSGRGVQLTAEAQALVARIDPILDALEEAETALTRARNSVTGRVQLALFQSAAIALLPRALTILRERHPELRLEVFQYEPETALHETWVRDVDVVVAEQYPGHAAPHWPGLDRKELLRDDLQLVVPAELSVDGAALPEGRELETLLTARPLPWVMEPDGTATRHWAEQVCRSAGFEPDVRYISSDLQSHVGLVASGNAVALLPGLMLVDTPAAVRRIRLPGDPLRTVFTSIRSSSAQSPAITAVRGILEEAAAELTSAPRRS</sequence>
<dbReference type="GO" id="GO:0003677">
    <property type="term" value="F:DNA binding"/>
    <property type="evidence" value="ECO:0007669"/>
    <property type="project" value="UniProtKB-KW"/>
</dbReference>
<keyword evidence="4" id="KW-0804">Transcription</keyword>
<dbReference type="Proteomes" id="UP000198881">
    <property type="component" value="Unassembled WGS sequence"/>
</dbReference>
<dbReference type="SUPFAM" id="SSF46785">
    <property type="entry name" value="Winged helix' DNA-binding domain"/>
    <property type="match status" value="1"/>
</dbReference>
<feature type="domain" description="HTH lysR-type" evidence="5">
    <location>
        <begin position="2"/>
        <end position="59"/>
    </location>
</feature>
<dbReference type="PANTHER" id="PTHR30346">
    <property type="entry name" value="TRANSCRIPTIONAL DUAL REGULATOR HCAR-RELATED"/>
    <property type="match status" value="1"/>
</dbReference>
<dbReference type="InterPro" id="IPR036388">
    <property type="entry name" value="WH-like_DNA-bd_sf"/>
</dbReference>
<dbReference type="InterPro" id="IPR005119">
    <property type="entry name" value="LysR_subst-bd"/>
</dbReference>
<dbReference type="GO" id="GO:0032993">
    <property type="term" value="C:protein-DNA complex"/>
    <property type="evidence" value="ECO:0007669"/>
    <property type="project" value="TreeGrafter"/>
</dbReference>
<keyword evidence="7" id="KW-1185">Reference proteome</keyword>
<dbReference type="SUPFAM" id="SSF53850">
    <property type="entry name" value="Periplasmic binding protein-like II"/>
    <property type="match status" value="1"/>
</dbReference>
<dbReference type="InterPro" id="IPR036390">
    <property type="entry name" value="WH_DNA-bd_sf"/>
</dbReference>
<dbReference type="RefSeq" id="WP_091695688.1">
    <property type="nucleotide sequence ID" value="NZ_FPCG01000003.1"/>
</dbReference>
<dbReference type="Gene3D" id="1.10.10.10">
    <property type="entry name" value="Winged helix-like DNA-binding domain superfamily/Winged helix DNA-binding domain"/>
    <property type="match status" value="1"/>
</dbReference>
<comment type="similarity">
    <text evidence="1">Belongs to the LysR transcriptional regulatory family.</text>
</comment>
<gene>
    <name evidence="6" type="ORF">SAMN04487966_103121</name>
</gene>
<name>A0A1I7MJ66_9MICC</name>
<organism evidence="6 7">
    <name type="scientific">Micrococcus terreus</name>
    <dbReference type="NCBI Taxonomy" id="574650"/>
    <lineage>
        <taxon>Bacteria</taxon>
        <taxon>Bacillati</taxon>
        <taxon>Actinomycetota</taxon>
        <taxon>Actinomycetes</taxon>
        <taxon>Micrococcales</taxon>
        <taxon>Micrococcaceae</taxon>
        <taxon>Micrococcus</taxon>
    </lineage>
</organism>
<accession>A0A1I7MJ66</accession>
<reference evidence="6 7" key="1">
    <citation type="submission" date="2016-10" db="EMBL/GenBank/DDBJ databases">
        <authorList>
            <person name="de Groot N.N."/>
        </authorList>
    </citation>
    <scope>NUCLEOTIDE SEQUENCE [LARGE SCALE GENOMIC DNA]</scope>
    <source>
        <strain evidence="6 7">CGMCC 1.7054</strain>
    </source>
</reference>